<evidence type="ECO:0000256" key="4">
    <source>
        <dbReference type="PIRSR" id="PIRSR601613-1"/>
    </source>
</evidence>
<evidence type="ECO:0000313" key="9">
    <source>
        <dbReference type="Proteomes" id="UP000286681"/>
    </source>
</evidence>
<evidence type="ECO:0000259" key="5">
    <source>
        <dbReference type="Pfam" id="PF01593"/>
    </source>
</evidence>
<dbReference type="InterPro" id="IPR002937">
    <property type="entry name" value="Amino_oxidase"/>
</dbReference>
<dbReference type="Gene3D" id="1.10.405.10">
    <property type="entry name" value="Guanine Nucleotide Dissociation Inhibitor, domain 1"/>
    <property type="match status" value="1"/>
</dbReference>
<evidence type="ECO:0000313" key="7">
    <source>
        <dbReference type="EMBL" id="RSV08226.1"/>
    </source>
</evidence>
<evidence type="ECO:0000313" key="6">
    <source>
        <dbReference type="EMBL" id="APR51741.1"/>
    </source>
</evidence>
<dbReference type="SUPFAM" id="SSF51905">
    <property type="entry name" value="FAD/NAD(P)-binding domain"/>
    <property type="match status" value="1"/>
</dbReference>
<comment type="cofactor">
    <cofactor evidence="1">
        <name>FAD</name>
        <dbReference type="ChEBI" id="CHEBI:57692"/>
    </cofactor>
</comment>
<evidence type="ECO:0000313" key="8">
    <source>
        <dbReference type="Proteomes" id="UP000185161"/>
    </source>
</evidence>
<gene>
    <name evidence="6" type="ORF">BRX40_04175</name>
    <name evidence="7" type="ORF">CA257_01835</name>
</gene>
<dbReference type="PANTHER" id="PTHR43563:SF1">
    <property type="entry name" value="AMINE OXIDASE [FLAVIN-CONTAINING] B"/>
    <property type="match status" value="1"/>
</dbReference>
<dbReference type="PRINTS" id="PR00757">
    <property type="entry name" value="AMINEOXDASEF"/>
</dbReference>
<reference evidence="7 9" key="3">
    <citation type="submission" date="2018-07" db="EMBL/GenBank/DDBJ databases">
        <title>Genomic and Epidemiologic Investigation of an Indolent Hospital Outbreak.</title>
        <authorList>
            <person name="Johnson R.C."/>
            <person name="Deming C."/>
            <person name="Conlan S."/>
            <person name="Zellmer C.J."/>
            <person name="Michelin A.V."/>
            <person name="Lee-Lin S."/>
            <person name="Thomas P.J."/>
            <person name="Park M."/>
            <person name="Weingarten R.A."/>
            <person name="Less J."/>
            <person name="Dekker J.P."/>
            <person name="Frank K.M."/>
            <person name="Musser K.A."/>
            <person name="Mcquiston J.R."/>
            <person name="Henderson D.K."/>
            <person name="Lau A.F."/>
            <person name="Palmore T.N."/>
            <person name="Segre J.A."/>
        </authorList>
    </citation>
    <scope>NUCLEOTIDE SEQUENCE [LARGE SCALE GENOMIC DNA]</scope>
    <source>
        <strain evidence="7 9">SK-NIH.Env10_0317</strain>
    </source>
</reference>
<dbReference type="PROSITE" id="PS51318">
    <property type="entry name" value="TAT"/>
    <property type="match status" value="1"/>
</dbReference>
<dbReference type="AlphaFoldDB" id="A0A1L6J6Y9"/>
<evidence type="ECO:0000256" key="3">
    <source>
        <dbReference type="ARBA" id="ARBA00023002"/>
    </source>
</evidence>
<organism evidence="6 8">
    <name type="scientific">Sphingomonas koreensis</name>
    <dbReference type="NCBI Taxonomy" id="93064"/>
    <lineage>
        <taxon>Bacteria</taxon>
        <taxon>Pseudomonadati</taxon>
        <taxon>Pseudomonadota</taxon>
        <taxon>Alphaproteobacteria</taxon>
        <taxon>Sphingomonadales</taxon>
        <taxon>Sphingomonadaceae</taxon>
        <taxon>Sphingomonas</taxon>
    </lineage>
</organism>
<dbReference type="EMBL" id="QQWO01000001">
    <property type="protein sequence ID" value="RSV08226.1"/>
    <property type="molecule type" value="Genomic_DNA"/>
</dbReference>
<dbReference type="InterPro" id="IPR001613">
    <property type="entry name" value="Flavin_amine_oxidase"/>
</dbReference>
<dbReference type="OrthoDB" id="337830at2"/>
<dbReference type="Gene3D" id="3.50.50.60">
    <property type="entry name" value="FAD/NAD(P)-binding domain"/>
    <property type="match status" value="1"/>
</dbReference>
<dbReference type="KEGG" id="skr:BRX40_04175"/>
<dbReference type="RefSeq" id="WP_075150762.1">
    <property type="nucleotide sequence ID" value="NZ_CP018820.1"/>
</dbReference>
<sequence>MRGSETLWRALALARRQDLAARGKAAPRAGHGGIGRRALLQGMAASGVAAGLPVQAMALPASGRVAIVGGGIAGLSALHHLAKAGIDARLYEARNRLGGRMYTQLTSEGQVFEAGGQLVNSDHADMHALAKEFAVPLVDRKSGPHRSVILADGAVASQAELARLLAPLAARIARDSEAVDASPRAAAAIDRLSVAQYLDRHAALIRDRRIRALIEASIRTEYGSEPGDASALQLIFNLPTVKSEHVEVLAGSDERYVIAGGSGRLAGAIADAHRDRIETGRRLRAIRETGSGLRLEFVDGTHVMADTVIVAAPAPILRQIDFAVPLSARWREFVAEADLGRNEKLQATASATPWQAILGTGGELWDTAPPYALGWEGTIRGGEDGRPVWTWFLGGEQVDAAAAVSPHALADAFARLSEIGIPGIAQAVAGGMVRRTNWCNDALTLGAYTNSAPGQLTRFGPLFWVESDTPAERQQAVAGRVIFAGEHVSDAWVGFMNGGAQTGRLAAQAVIAARTRSAR</sequence>
<protein>
    <submittedName>
        <fullName evidence="7">Amine oxidase</fullName>
    </submittedName>
</protein>
<reference evidence="6" key="1">
    <citation type="submission" date="2016-12" db="EMBL/GenBank/DDBJ databases">
        <title>Whole genome sequencing of Sphingomonas koreensis.</title>
        <authorList>
            <person name="Conlan S."/>
            <person name="Thomas P.J."/>
            <person name="Mullikin J."/>
            <person name="Palmore T.N."/>
            <person name="Frank K.M."/>
            <person name="Segre J.A."/>
        </authorList>
    </citation>
    <scope>NUCLEOTIDE SEQUENCE</scope>
    <source>
        <strain evidence="6">ABOJV</strain>
    </source>
</reference>
<dbReference type="Gene3D" id="3.90.660.10">
    <property type="match status" value="1"/>
</dbReference>
<feature type="domain" description="Amine oxidase" evidence="5">
    <location>
        <begin position="72"/>
        <end position="511"/>
    </location>
</feature>
<dbReference type="InterPro" id="IPR036188">
    <property type="entry name" value="FAD/NAD-bd_sf"/>
</dbReference>
<accession>A0A1L6J6Y9</accession>
<evidence type="ECO:0000256" key="1">
    <source>
        <dbReference type="ARBA" id="ARBA00001974"/>
    </source>
</evidence>
<name>A0A1L6J6Y9_9SPHN</name>
<evidence type="ECO:0000256" key="2">
    <source>
        <dbReference type="ARBA" id="ARBA00005995"/>
    </source>
</evidence>
<dbReference type="PANTHER" id="PTHR43563">
    <property type="entry name" value="AMINE OXIDASE"/>
    <property type="match status" value="1"/>
</dbReference>
<proteinExistence type="inferred from homology"/>
<dbReference type="Proteomes" id="UP000286681">
    <property type="component" value="Unassembled WGS sequence"/>
</dbReference>
<dbReference type="EMBL" id="CP018820">
    <property type="protein sequence ID" value="APR51741.1"/>
    <property type="molecule type" value="Genomic_DNA"/>
</dbReference>
<keyword evidence="3" id="KW-0560">Oxidoreductase</keyword>
<dbReference type="GeneID" id="44131752"/>
<feature type="binding site" evidence="4">
    <location>
        <position position="392"/>
    </location>
    <ligand>
        <name>substrate</name>
    </ligand>
</feature>
<comment type="similarity">
    <text evidence="2">Belongs to the flavin monoamine oxidase family.</text>
</comment>
<feature type="binding site" evidence="4">
    <location>
        <begin position="92"/>
        <end position="93"/>
    </location>
    <ligand>
        <name>FAD</name>
        <dbReference type="ChEBI" id="CHEBI:57692"/>
    </ligand>
</feature>
<reference evidence="8" key="2">
    <citation type="submission" date="2016-12" db="EMBL/GenBank/DDBJ databases">
        <title>Whole genome sequencing of Sphingomonas sp. ABOJV.</title>
        <authorList>
            <person name="Conlan S."/>
            <person name="Thomas P.J."/>
            <person name="Mullikin J."/>
            <person name="Palmore T.N."/>
            <person name="Frank K.M."/>
            <person name="Segre J.A."/>
        </authorList>
    </citation>
    <scope>NUCLEOTIDE SEQUENCE [LARGE SCALE GENOMIC DNA]</scope>
    <source>
        <strain evidence="8">ABOJV</strain>
    </source>
</reference>
<dbReference type="Proteomes" id="UP000185161">
    <property type="component" value="Chromosome"/>
</dbReference>
<dbReference type="GO" id="GO:0016491">
    <property type="term" value="F:oxidoreductase activity"/>
    <property type="evidence" value="ECO:0007669"/>
    <property type="project" value="UniProtKB-KW"/>
</dbReference>
<keyword evidence="8" id="KW-1185">Reference proteome</keyword>
<dbReference type="InterPro" id="IPR050703">
    <property type="entry name" value="Flavin_MAO"/>
</dbReference>
<dbReference type="Pfam" id="PF01593">
    <property type="entry name" value="Amino_oxidase"/>
    <property type="match status" value="1"/>
</dbReference>
<dbReference type="STRING" id="93064.BRX40_04175"/>
<dbReference type="InterPro" id="IPR006311">
    <property type="entry name" value="TAT_signal"/>
</dbReference>